<evidence type="ECO:0000313" key="2">
    <source>
        <dbReference type="Proteomes" id="UP000070497"/>
    </source>
</evidence>
<gene>
    <name evidence="1" type="ORF">SORDD14_00942</name>
</gene>
<dbReference type="PATRIC" id="fig|1303.77.peg.1070"/>
<dbReference type="EMBL" id="LQRI01000146">
    <property type="protein sequence ID" value="KXT82092.1"/>
    <property type="molecule type" value="Genomic_DNA"/>
</dbReference>
<proteinExistence type="predicted"/>
<reference evidence="1 2" key="1">
    <citation type="submission" date="2016-01" db="EMBL/GenBank/DDBJ databases">
        <title>Highly variable Streptococcus oralis are common among viridans streptococci isolated from primates.</title>
        <authorList>
            <person name="Denapaite D."/>
            <person name="Rieger M."/>
            <person name="Koendgen S."/>
            <person name="Brueckner R."/>
            <person name="Ochigava I."/>
            <person name="Kappeler P."/>
            <person name="Maetz-Rensing K."/>
            <person name="Leendertz F."/>
            <person name="Hakenbeck R."/>
        </authorList>
    </citation>
    <scope>NUCLEOTIDE SEQUENCE [LARGE SCALE GENOMIC DNA]</scope>
    <source>
        <strain evidence="1 2">DD14</strain>
    </source>
</reference>
<name>A0A139P1M6_STROR</name>
<sequence>MGKVIDFSEKKSSLERGASVKEILEENLTASKNYESVLVISLDKDGEVNLGYSWESSLQALGMLEVAKNYILNYNN</sequence>
<organism evidence="1 2">
    <name type="scientific">Streptococcus oralis</name>
    <dbReference type="NCBI Taxonomy" id="1303"/>
    <lineage>
        <taxon>Bacteria</taxon>
        <taxon>Bacillati</taxon>
        <taxon>Bacillota</taxon>
        <taxon>Bacilli</taxon>
        <taxon>Lactobacillales</taxon>
        <taxon>Streptococcaceae</taxon>
        <taxon>Streptococcus</taxon>
    </lineage>
</organism>
<comment type="caution">
    <text evidence="1">The sequence shown here is derived from an EMBL/GenBank/DDBJ whole genome shotgun (WGS) entry which is preliminary data.</text>
</comment>
<protein>
    <submittedName>
        <fullName evidence="1">Uncharacterized protein</fullName>
    </submittedName>
</protein>
<evidence type="ECO:0000313" key="1">
    <source>
        <dbReference type="EMBL" id="KXT82092.1"/>
    </source>
</evidence>
<dbReference type="AlphaFoldDB" id="A0A139P1M6"/>
<dbReference type="RefSeq" id="WP_061418882.1">
    <property type="nucleotide sequence ID" value="NZ_KQ969337.1"/>
</dbReference>
<dbReference type="Proteomes" id="UP000070497">
    <property type="component" value="Unassembled WGS sequence"/>
</dbReference>
<accession>A0A139P1M6</accession>